<protein>
    <recommendedName>
        <fullName evidence="3">SHOCT domain-containing protein</fullName>
    </recommendedName>
</protein>
<dbReference type="RefSeq" id="WP_221225572.1">
    <property type="nucleotide sequence ID" value="NZ_JACIBY010000003.1"/>
</dbReference>
<comment type="caution">
    <text evidence="1">The sequence shown here is derived from an EMBL/GenBank/DDBJ whole genome shotgun (WGS) entry which is preliminary data.</text>
</comment>
<name>A0A7W5ZI65_9BACT</name>
<evidence type="ECO:0008006" key="3">
    <source>
        <dbReference type="Google" id="ProtNLM"/>
    </source>
</evidence>
<organism evidence="1 2">
    <name type="scientific">Runella defluvii</name>
    <dbReference type="NCBI Taxonomy" id="370973"/>
    <lineage>
        <taxon>Bacteria</taxon>
        <taxon>Pseudomonadati</taxon>
        <taxon>Bacteroidota</taxon>
        <taxon>Cytophagia</taxon>
        <taxon>Cytophagales</taxon>
        <taxon>Spirosomataceae</taxon>
        <taxon>Runella</taxon>
    </lineage>
</organism>
<keyword evidence="2" id="KW-1185">Reference proteome</keyword>
<dbReference type="AlphaFoldDB" id="A0A7W5ZI65"/>
<evidence type="ECO:0000313" key="2">
    <source>
        <dbReference type="Proteomes" id="UP000541352"/>
    </source>
</evidence>
<gene>
    <name evidence="1" type="ORF">FHS57_001618</name>
</gene>
<evidence type="ECO:0000313" key="1">
    <source>
        <dbReference type="EMBL" id="MBB3837621.1"/>
    </source>
</evidence>
<reference evidence="1 2" key="1">
    <citation type="submission" date="2020-08" db="EMBL/GenBank/DDBJ databases">
        <title>Genomic Encyclopedia of Type Strains, Phase IV (KMG-IV): sequencing the most valuable type-strain genomes for metagenomic binning, comparative biology and taxonomic classification.</title>
        <authorList>
            <person name="Goeker M."/>
        </authorList>
    </citation>
    <scope>NUCLEOTIDE SEQUENCE [LARGE SCALE GENOMIC DNA]</scope>
    <source>
        <strain evidence="1 2">DSM 17976</strain>
    </source>
</reference>
<dbReference type="Proteomes" id="UP000541352">
    <property type="component" value="Unassembled WGS sequence"/>
</dbReference>
<proteinExistence type="predicted"/>
<sequence length="174" mass="18877">MSKIHDIAAKYQITEATVRTLLEGLQTTSGFQVQFNSAELGGMGQWQSGMVMIGDMFNDGLKAKVAALCAELASFVREHQATQPEETEKKDATVATPIKTIPATFSGSQNGTKYAYYAPQNVLQIEEEDKIARYSTEGLTLWGVQQAQDGTGKKLKFTHAGGTITVDDLKPAVE</sequence>
<accession>A0A7W5ZI65</accession>
<dbReference type="EMBL" id="JACIBY010000003">
    <property type="protein sequence ID" value="MBB3837621.1"/>
    <property type="molecule type" value="Genomic_DNA"/>
</dbReference>